<evidence type="ECO:0000256" key="1">
    <source>
        <dbReference type="ARBA" id="ARBA00001947"/>
    </source>
</evidence>
<dbReference type="SUPFAM" id="SSF53927">
    <property type="entry name" value="Cytidine deaminase-like"/>
    <property type="match status" value="1"/>
</dbReference>
<dbReference type="GO" id="GO:0002100">
    <property type="term" value="P:tRNA wobble adenosine to inosine editing"/>
    <property type="evidence" value="ECO:0007669"/>
    <property type="project" value="InterPro"/>
</dbReference>
<evidence type="ECO:0000256" key="5">
    <source>
        <dbReference type="ARBA" id="ARBA00019216"/>
    </source>
</evidence>
<evidence type="ECO:0000256" key="10">
    <source>
        <dbReference type="ARBA" id="ARBA00048045"/>
    </source>
</evidence>
<keyword evidence="9" id="KW-0862">Zinc</keyword>
<dbReference type="NCBIfam" id="NF008113">
    <property type="entry name" value="PRK10860.1"/>
    <property type="match status" value="1"/>
</dbReference>
<organism evidence="12">
    <name type="scientific">bioreactor metagenome</name>
    <dbReference type="NCBI Taxonomy" id="1076179"/>
    <lineage>
        <taxon>unclassified sequences</taxon>
        <taxon>metagenomes</taxon>
        <taxon>ecological metagenomes</taxon>
    </lineage>
</organism>
<dbReference type="PANTHER" id="PTHR11079:SF202">
    <property type="entry name" value="TRNA-SPECIFIC ADENOSINE DEAMINASE"/>
    <property type="match status" value="1"/>
</dbReference>
<dbReference type="PROSITE" id="PS51747">
    <property type="entry name" value="CYT_DCMP_DEAMINASES_2"/>
    <property type="match status" value="1"/>
</dbReference>
<evidence type="ECO:0000256" key="3">
    <source>
        <dbReference type="ARBA" id="ARBA00011738"/>
    </source>
</evidence>
<comment type="subunit">
    <text evidence="3">Homodimer.</text>
</comment>
<keyword evidence="8 12" id="KW-0378">Hydrolase</keyword>
<dbReference type="HAMAP" id="MF_00972">
    <property type="entry name" value="tRNA_aden_deaminase"/>
    <property type="match status" value="1"/>
</dbReference>
<dbReference type="EC" id="3.5.4.33" evidence="4"/>
<dbReference type="AlphaFoldDB" id="A0A644XG24"/>
<dbReference type="InterPro" id="IPR058535">
    <property type="entry name" value="MafB19-deam"/>
</dbReference>
<dbReference type="Gene3D" id="3.40.140.10">
    <property type="entry name" value="Cytidine Deaminase, domain 2"/>
    <property type="match status" value="1"/>
</dbReference>
<gene>
    <name evidence="12" type="primary">tadA_34</name>
    <name evidence="12" type="ORF">SDC9_61082</name>
</gene>
<name>A0A644XG24_9ZZZZ</name>
<comment type="cofactor">
    <cofactor evidence="1">
        <name>Zn(2+)</name>
        <dbReference type="ChEBI" id="CHEBI:29105"/>
    </cofactor>
</comment>
<protein>
    <recommendedName>
        <fullName evidence="5">tRNA-specific adenosine deaminase 2</fullName>
        <ecNumber evidence="4">3.5.4.33</ecNumber>
    </recommendedName>
</protein>
<evidence type="ECO:0000256" key="8">
    <source>
        <dbReference type="ARBA" id="ARBA00022801"/>
    </source>
</evidence>
<dbReference type="InterPro" id="IPR002125">
    <property type="entry name" value="CMP_dCMP_dom"/>
</dbReference>
<evidence type="ECO:0000256" key="6">
    <source>
        <dbReference type="ARBA" id="ARBA00022694"/>
    </source>
</evidence>
<sequence length="169" mass="18572">MAALSAKKALTVLMIDRDERFMVLALEEARAAALRGDVPIAALVVRDGEVVSAGSNRKERDPTAHAEIIALRRAAEAAESWNLRGCTLYVTVEPCPMCAGALVLARVDRLVYGCADPRAGACGTLYDIVRDSRLNHRCAVRRGVLERECARLLTDYFLERRKSRFPSGL</sequence>
<dbReference type="FunFam" id="3.40.140.10:FF:000005">
    <property type="entry name" value="tRNA-specific adenosine deaminase"/>
    <property type="match status" value="1"/>
</dbReference>
<comment type="caution">
    <text evidence="12">The sequence shown here is derived from an EMBL/GenBank/DDBJ whole genome shotgun (WGS) entry which is preliminary data.</text>
</comment>
<evidence type="ECO:0000259" key="11">
    <source>
        <dbReference type="PROSITE" id="PS51747"/>
    </source>
</evidence>
<comment type="catalytic activity">
    <reaction evidence="10">
        <text>adenosine(34) in tRNA + H2O + H(+) = inosine(34) in tRNA + NH4(+)</text>
        <dbReference type="Rhea" id="RHEA:43168"/>
        <dbReference type="Rhea" id="RHEA-COMP:10373"/>
        <dbReference type="Rhea" id="RHEA-COMP:10374"/>
        <dbReference type="ChEBI" id="CHEBI:15377"/>
        <dbReference type="ChEBI" id="CHEBI:15378"/>
        <dbReference type="ChEBI" id="CHEBI:28938"/>
        <dbReference type="ChEBI" id="CHEBI:74411"/>
        <dbReference type="ChEBI" id="CHEBI:82852"/>
        <dbReference type="EC" id="3.5.4.33"/>
    </reaction>
</comment>
<feature type="domain" description="CMP/dCMP-type deaminase" evidence="11">
    <location>
        <begin position="16"/>
        <end position="124"/>
    </location>
</feature>
<dbReference type="EMBL" id="VSSQ01002326">
    <property type="protein sequence ID" value="MPM14718.1"/>
    <property type="molecule type" value="Genomic_DNA"/>
</dbReference>
<proteinExistence type="inferred from homology"/>
<dbReference type="InterPro" id="IPR016193">
    <property type="entry name" value="Cytidine_deaminase-like"/>
</dbReference>
<keyword evidence="6" id="KW-0819">tRNA processing</keyword>
<accession>A0A644XG24</accession>
<evidence type="ECO:0000313" key="12">
    <source>
        <dbReference type="EMBL" id="MPM14718.1"/>
    </source>
</evidence>
<dbReference type="PANTHER" id="PTHR11079">
    <property type="entry name" value="CYTOSINE DEAMINASE FAMILY MEMBER"/>
    <property type="match status" value="1"/>
</dbReference>
<keyword evidence="7" id="KW-0479">Metal-binding</keyword>
<dbReference type="CDD" id="cd01285">
    <property type="entry name" value="nucleoside_deaminase"/>
    <property type="match status" value="1"/>
</dbReference>
<evidence type="ECO:0000256" key="7">
    <source>
        <dbReference type="ARBA" id="ARBA00022723"/>
    </source>
</evidence>
<evidence type="ECO:0000256" key="4">
    <source>
        <dbReference type="ARBA" id="ARBA00012740"/>
    </source>
</evidence>
<evidence type="ECO:0000256" key="9">
    <source>
        <dbReference type="ARBA" id="ARBA00022833"/>
    </source>
</evidence>
<evidence type="ECO:0000256" key="2">
    <source>
        <dbReference type="ARBA" id="ARBA00010669"/>
    </source>
</evidence>
<dbReference type="GO" id="GO:0008270">
    <property type="term" value="F:zinc ion binding"/>
    <property type="evidence" value="ECO:0007669"/>
    <property type="project" value="InterPro"/>
</dbReference>
<dbReference type="InterPro" id="IPR028883">
    <property type="entry name" value="tRNA_aden_deaminase"/>
</dbReference>
<dbReference type="GO" id="GO:0052717">
    <property type="term" value="F:tRNA-specific adenosine-34 deaminase activity"/>
    <property type="evidence" value="ECO:0007669"/>
    <property type="project" value="UniProtKB-EC"/>
</dbReference>
<dbReference type="Pfam" id="PF14437">
    <property type="entry name" value="MafB19-deam"/>
    <property type="match status" value="1"/>
</dbReference>
<reference evidence="12" key="1">
    <citation type="submission" date="2019-08" db="EMBL/GenBank/DDBJ databases">
        <authorList>
            <person name="Kucharzyk K."/>
            <person name="Murdoch R.W."/>
            <person name="Higgins S."/>
            <person name="Loffler F."/>
        </authorList>
    </citation>
    <scope>NUCLEOTIDE SEQUENCE</scope>
</reference>
<dbReference type="InterPro" id="IPR016192">
    <property type="entry name" value="APOBEC/CMP_deaminase_Zn-bd"/>
</dbReference>
<comment type="similarity">
    <text evidence="2">Belongs to the cytidine and deoxycytidylate deaminase family. ADAT2 subfamily.</text>
</comment>
<dbReference type="PROSITE" id="PS00903">
    <property type="entry name" value="CYT_DCMP_DEAMINASES_1"/>
    <property type="match status" value="1"/>
</dbReference>